<dbReference type="EnsemblPlants" id="AES99976">
    <property type="protein sequence ID" value="AES99976"/>
    <property type="gene ID" value="MTR_5g086870"/>
</dbReference>
<evidence type="ECO:0000313" key="4">
    <source>
        <dbReference type="Proteomes" id="UP000002051"/>
    </source>
</evidence>
<feature type="compositionally biased region" description="Basic residues" evidence="1">
    <location>
        <begin position="91"/>
        <end position="104"/>
    </location>
</feature>
<name>G7KHC5_MEDTR</name>
<evidence type="ECO:0000313" key="3">
    <source>
        <dbReference type="EnsemblPlants" id="AES99976"/>
    </source>
</evidence>
<dbReference type="HOGENOM" id="CLU_2112526_0_0_1"/>
<dbReference type="EMBL" id="CM001221">
    <property type="protein sequence ID" value="AES99976.1"/>
    <property type="molecule type" value="Genomic_DNA"/>
</dbReference>
<dbReference type="PaxDb" id="3880-AES99976"/>
<feature type="region of interest" description="Disordered" evidence="1">
    <location>
        <begin position="90"/>
        <end position="115"/>
    </location>
</feature>
<dbReference type="PROSITE" id="PS00175">
    <property type="entry name" value="PG_MUTASE"/>
    <property type="match status" value="1"/>
</dbReference>
<gene>
    <name evidence="2" type="ordered locus">MTR_5g086870</name>
</gene>
<evidence type="ECO:0000313" key="2">
    <source>
        <dbReference type="EMBL" id="AES99976.1"/>
    </source>
</evidence>
<keyword evidence="4" id="KW-1185">Reference proteome</keyword>
<dbReference type="GO" id="GO:0003824">
    <property type="term" value="F:catalytic activity"/>
    <property type="evidence" value="ECO:0007669"/>
    <property type="project" value="InterPro"/>
</dbReference>
<evidence type="ECO:0000256" key="1">
    <source>
        <dbReference type="SAM" id="MobiDB-lite"/>
    </source>
</evidence>
<accession>G7KHC5</accession>
<organism evidence="2 4">
    <name type="scientific">Medicago truncatula</name>
    <name type="common">Barrel medic</name>
    <name type="synonym">Medicago tribuloides</name>
    <dbReference type="NCBI Taxonomy" id="3880"/>
    <lineage>
        <taxon>Eukaryota</taxon>
        <taxon>Viridiplantae</taxon>
        <taxon>Streptophyta</taxon>
        <taxon>Embryophyta</taxon>
        <taxon>Tracheophyta</taxon>
        <taxon>Spermatophyta</taxon>
        <taxon>Magnoliopsida</taxon>
        <taxon>eudicotyledons</taxon>
        <taxon>Gunneridae</taxon>
        <taxon>Pentapetalae</taxon>
        <taxon>rosids</taxon>
        <taxon>fabids</taxon>
        <taxon>Fabales</taxon>
        <taxon>Fabaceae</taxon>
        <taxon>Papilionoideae</taxon>
        <taxon>50 kb inversion clade</taxon>
        <taxon>NPAAA clade</taxon>
        <taxon>Hologalegina</taxon>
        <taxon>IRL clade</taxon>
        <taxon>Trifolieae</taxon>
        <taxon>Medicago</taxon>
    </lineage>
</organism>
<reference evidence="2 4" key="1">
    <citation type="journal article" date="2011" name="Nature">
        <title>The Medicago genome provides insight into the evolution of rhizobial symbioses.</title>
        <authorList>
            <person name="Young N.D."/>
            <person name="Debelle F."/>
            <person name="Oldroyd G.E."/>
            <person name="Geurts R."/>
            <person name="Cannon S.B."/>
            <person name="Udvardi M.K."/>
            <person name="Benedito V.A."/>
            <person name="Mayer K.F."/>
            <person name="Gouzy J."/>
            <person name="Schoof H."/>
            <person name="Van de Peer Y."/>
            <person name="Proost S."/>
            <person name="Cook D.R."/>
            <person name="Meyers B.C."/>
            <person name="Spannagl M."/>
            <person name="Cheung F."/>
            <person name="De Mita S."/>
            <person name="Krishnakumar V."/>
            <person name="Gundlach H."/>
            <person name="Zhou S."/>
            <person name="Mudge J."/>
            <person name="Bharti A.K."/>
            <person name="Murray J.D."/>
            <person name="Naoumkina M.A."/>
            <person name="Rosen B."/>
            <person name="Silverstein K.A."/>
            <person name="Tang H."/>
            <person name="Rombauts S."/>
            <person name="Zhao P.X."/>
            <person name="Zhou P."/>
            <person name="Barbe V."/>
            <person name="Bardou P."/>
            <person name="Bechner M."/>
            <person name="Bellec A."/>
            <person name="Berger A."/>
            <person name="Berges H."/>
            <person name="Bidwell S."/>
            <person name="Bisseling T."/>
            <person name="Choisne N."/>
            <person name="Couloux A."/>
            <person name="Denny R."/>
            <person name="Deshpande S."/>
            <person name="Dai X."/>
            <person name="Doyle J.J."/>
            <person name="Dudez A.M."/>
            <person name="Farmer A.D."/>
            <person name="Fouteau S."/>
            <person name="Franken C."/>
            <person name="Gibelin C."/>
            <person name="Gish J."/>
            <person name="Goldstein S."/>
            <person name="Gonzalez A.J."/>
            <person name="Green P.J."/>
            <person name="Hallab A."/>
            <person name="Hartog M."/>
            <person name="Hua A."/>
            <person name="Humphray S.J."/>
            <person name="Jeong D.H."/>
            <person name="Jing Y."/>
            <person name="Jocker A."/>
            <person name="Kenton S.M."/>
            <person name="Kim D.J."/>
            <person name="Klee K."/>
            <person name="Lai H."/>
            <person name="Lang C."/>
            <person name="Lin S."/>
            <person name="Macmil S.L."/>
            <person name="Magdelenat G."/>
            <person name="Matthews L."/>
            <person name="McCorrison J."/>
            <person name="Monaghan E.L."/>
            <person name="Mun J.H."/>
            <person name="Najar F.Z."/>
            <person name="Nicholson C."/>
            <person name="Noirot C."/>
            <person name="O'Bleness M."/>
            <person name="Paule C.R."/>
            <person name="Poulain J."/>
            <person name="Prion F."/>
            <person name="Qin B."/>
            <person name="Qu C."/>
            <person name="Retzel E.F."/>
            <person name="Riddle C."/>
            <person name="Sallet E."/>
            <person name="Samain S."/>
            <person name="Samson N."/>
            <person name="Sanders I."/>
            <person name="Saurat O."/>
            <person name="Scarpelli C."/>
            <person name="Schiex T."/>
            <person name="Segurens B."/>
            <person name="Severin A.J."/>
            <person name="Sherrier D.J."/>
            <person name="Shi R."/>
            <person name="Sims S."/>
            <person name="Singer S.R."/>
            <person name="Sinharoy S."/>
            <person name="Sterck L."/>
            <person name="Viollet A."/>
            <person name="Wang B.B."/>
            <person name="Wang K."/>
            <person name="Wang M."/>
            <person name="Wang X."/>
            <person name="Warfsmann J."/>
            <person name="Weissenbach J."/>
            <person name="White D.D."/>
            <person name="White J.D."/>
            <person name="Wiley G.B."/>
            <person name="Wincker P."/>
            <person name="Xing Y."/>
            <person name="Yang L."/>
            <person name="Yao Z."/>
            <person name="Ying F."/>
            <person name="Zhai J."/>
            <person name="Zhou L."/>
            <person name="Zuber A."/>
            <person name="Denarie J."/>
            <person name="Dixon R.A."/>
            <person name="May G.D."/>
            <person name="Schwartz D.C."/>
            <person name="Rogers J."/>
            <person name="Quetier F."/>
            <person name="Town C.D."/>
            <person name="Roe B.A."/>
        </authorList>
    </citation>
    <scope>NUCLEOTIDE SEQUENCE [LARGE SCALE GENOMIC DNA]</scope>
    <source>
        <strain evidence="2">A17</strain>
        <strain evidence="3 4">cv. Jemalong A17</strain>
    </source>
</reference>
<protein>
    <submittedName>
        <fullName evidence="2 3">Uncharacterized protein</fullName>
    </submittedName>
</protein>
<sequence>MQANSALKIWVARYGEFTKLVARHGEFKANSKRVKSRCSWKFDIFLTQTSILSSLFIFSLQETLPFARGKIPVKRTKSLANGTFVREKTRGRWPGKSAHRKHFARGYTPGRKTRG</sequence>
<reference evidence="3" key="3">
    <citation type="submission" date="2015-04" db="UniProtKB">
        <authorList>
            <consortium name="EnsemblPlants"/>
        </authorList>
    </citation>
    <scope>IDENTIFICATION</scope>
    <source>
        <strain evidence="3">cv. Jemalong A17</strain>
    </source>
</reference>
<dbReference type="AlphaFoldDB" id="G7KHC5"/>
<dbReference type="Proteomes" id="UP000002051">
    <property type="component" value="Chromosome 5"/>
</dbReference>
<proteinExistence type="predicted"/>
<dbReference type="InterPro" id="IPR001345">
    <property type="entry name" value="PG/BPGM_mutase_AS"/>
</dbReference>
<reference evidence="2 4" key="2">
    <citation type="journal article" date="2014" name="BMC Genomics">
        <title>An improved genome release (version Mt4.0) for the model legume Medicago truncatula.</title>
        <authorList>
            <person name="Tang H."/>
            <person name="Krishnakumar V."/>
            <person name="Bidwell S."/>
            <person name="Rosen B."/>
            <person name="Chan A."/>
            <person name="Zhou S."/>
            <person name="Gentzbittel L."/>
            <person name="Childs K.L."/>
            <person name="Yandell M."/>
            <person name="Gundlach H."/>
            <person name="Mayer K.F."/>
            <person name="Schwartz D.C."/>
            <person name="Town C.D."/>
        </authorList>
    </citation>
    <scope>GENOME REANNOTATION</scope>
    <source>
        <strain evidence="3 4">cv. Jemalong A17</strain>
    </source>
</reference>